<dbReference type="PANTHER" id="PTHR21110">
    <property type="entry name" value="PHOSPHOPENTOMUTASE"/>
    <property type="match status" value="1"/>
</dbReference>
<dbReference type="GO" id="GO:0009117">
    <property type="term" value="P:nucleotide metabolic process"/>
    <property type="evidence" value="ECO:0007669"/>
    <property type="project" value="InterPro"/>
</dbReference>
<dbReference type="EMBL" id="JACEOL010000025">
    <property type="protein sequence ID" value="MBA4602164.1"/>
    <property type="molecule type" value="Genomic_DNA"/>
</dbReference>
<evidence type="ECO:0000313" key="6">
    <source>
        <dbReference type="EMBL" id="MBA4602164.1"/>
    </source>
</evidence>
<comment type="similarity">
    <text evidence="1">Belongs to the phosphopentomutase family.</text>
</comment>
<reference evidence="6 7" key="1">
    <citation type="submission" date="2020-07" db="EMBL/GenBank/DDBJ databases">
        <title>Thermoactinomyces phylogeny.</title>
        <authorList>
            <person name="Dunlap C."/>
        </authorList>
    </citation>
    <scope>NUCLEOTIDE SEQUENCE [LARGE SCALE GENOMIC DNA]</scope>
    <source>
        <strain evidence="6 7">AMNI-1</strain>
    </source>
</reference>
<evidence type="ECO:0000259" key="5">
    <source>
        <dbReference type="Pfam" id="PF01676"/>
    </source>
</evidence>
<dbReference type="InterPro" id="IPR006124">
    <property type="entry name" value="Metalloenzyme"/>
</dbReference>
<keyword evidence="3" id="KW-0464">Manganese</keyword>
<dbReference type="GO" id="GO:0043094">
    <property type="term" value="P:metabolic compound salvage"/>
    <property type="evidence" value="ECO:0007669"/>
    <property type="project" value="InterPro"/>
</dbReference>
<evidence type="ECO:0000256" key="4">
    <source>
        <dbReference type="ARBA" id="ARBA00023235"/>
    </source>
</evidence>
<proteinExistence type="inferred from homology"/>
<sequence length="319" mass="36063">MCYVMEVTTISVVLLFVDGVGLGEVADYNPWVTQPTPHIRRLLGGMPLVKDAVGRHDSHLCLLKTDPSLGVEGTPQSATGQAAIFTGKNAPKLMGRHISGLPFRKMCKWIQADNIYLQFERMGWKATFANAYTREYFERPATKRGWVSVTTATIQSSREPLRFFPELLAGKAVYHDITRLTLKKKGMDLTEVTSEEAASHLWSIAEDYDLVVYEFFLSDLAGHKQAPWLVQYVTHHYDRFLGELVRLKKPSDTIVLVSDHGNSEDLRVKTHTKNPVPTLVVGDVDAIREVETDQWDLTCIVPLLHKIVARYKKIKAKDR</sequence>
<evidence type="ECO:0000256" key="3">
    <source>
        <dbReference type="ARBA" id="ARBA00023211"/>
    </source>
</evidence>
<dbReference type="PANTHER" id="PTHR21110:SF0">
    <property type="entry name" value="PHOSPHOPENTOMUTASE"/>
    <property type="match status" value="1"/>
</dbReference>
<protein>
    <recommendedName>
        <fullName evidence="5">Metalloenzyme domain-containing protein</fullName>
    </recommendedName>
</protein>
<dbReference type="InterPro" id="IPR010045">
    <property type="entry name" value="DeoB"/>
</dbReference>
<comment type="caution">
    <text evidence="6">The sequence shown here is derived from an EMBL/GenBank/DDBJ whole genome shotgun (WGS) entry which is preliminary data.</text>
</comment>
<dbReference type="GO" id="GO:0000287">
    <property type="term" value="F:magnesium ion binding"/>
    <property type="evidence" value="ECO:0007669"/>
    <property type="project" value="InterPro"/>
</dbReference>
<organism evidence="6 7">
    <name type="scientific">Thermoactinomyces mirandus</name>
    <dbReference type="NCBI Taxonomy" id="2756294"/>
    <lineage>
        <taxon>Bacteria</taxon>
        <taxon>Bacillati</taxon>
        <taxon>Bacillota</taxon>
        <taxon>Bacilli</taxon>
        <taxon>Bacillales</taxon>
        <taxon>Thermoactinomycetaceae</taxon>
        <taxon>Thermoactinomyces</taxon>
    </lineage>
</organism>
<feature type="domain" description="Metalloenzyme" evidence="5">
    <location>
        <begin position="12"/>
        <end position="285"/>
    </location>
</feature>
<keyword evidence="4" id="KW-0413">Isomerase</keyword>
<accession>A0A7W2AQP2</accession>
<dbReference type="AlphaFoldDB" id="A0A7W2AQP2"/>
<dbReference type="InterPro" id="IPR017850">
    <property type="entry name" value="Alkaline_phosphatase_core_sf"/>
</dbReference>
<evidence type="ECO:0000256" key="2">
    <source>
        <dbReference type="ARBA" id="ARBA00022723"/>
    </source>
</evidence>
<keyword evidence="7" id="KW-1185">Reference proteome</keyword>
<dbReference type="Proteomes" id="UP000538292">
    <property type="component" value="Unassembled WGS sequence"/>
</dbReference>
<dbReference type="GO" id="GO:0005829">
    <property type="term" value="C:cytosol"/>
    <property type="evidence" value="ECO:0007669"/>
    <property type="project" value="TreeGrafter"/>
</dbReference>
<keyword evidence="2" id="KW-0479">Metal-binding</keyword>
<dbReference type="Pfam" id="PF01676">
    <property type="entry name" value="Metalloenzyme"/>
    <property type="match status" value="1"/>
</dbReference>
<evidence type="ECO:0000256" key="1">
    <source>
        <dbReference type="ARBA" id="ARBA00010373"/>
    </source>
</evidence>
<dbReference type="Gene3D" id="3.40.720.10">
    <property type="entry name" value="Alkaline Phosphatase, subunit A"/>
    <property type="match status" value="1"/>
</dbReference>
<dbReference type="SUPFAM" id="SSF53649">
    <property type="entry name" value="Alkaline phosphatase-like"/>
    <property type="match status" value="1"/>
</dbReference>
<evidence type="ECO:0000313" key="7">
    <source>
        <dbReference type="Proteomes" id="UP000538292"/>
    </source>
</evidence>
<name>A0A7W2AQP2_9BACL</name>
<gene>
    <name evidence="6" type="ORF">H2C83_07515</name>
</gene>
<dbReference type="GO" id="GO:0008973">
    <property type="term" value="F:phosphopentomutase activity"/>
    <property type="evidence" value="ECO:0007669"/>
    <property type="project" value="InterPro"/>
</dbReference>